<dbReference type="Pfam" id="PF05163">
    <property type="entry name" value="DinB"/>
    <property type="match status" value="1"/>
</dbReference>
<comment type="caution">
    <text evidence="2">The sequence shown here is derived from an EMBL/GenBank/DDBJ whole genome shotgun (WGS) entry which is preliminary data.</text>
</comment>
<organism evidence="2 3">
    <name type="scientific">Umbelopsis vinacea</name>
    <dbReference type="NCBI Taxonomy" id="44442"/>
    <lineage>
        <taxon>Eukaryota</taxon>
        <taxon>Fungi</taxon>
        <taxon>Fungi incertae sedis</taxon>
        <taxon>Mucoromycota</taxon>
        <taxon>Mucoromycotina</taxon>
        <taxon>Umbelopsidomycetes</taxon>
        <taxon>Umbelopsidales</taxon>
        <taxon>Umbelopsidaceae</taxon>
        <taxon>Umbelopsis</taxon>
    </lineage>
</organism>
<evidence type="ECO:0000256" key="1">
    <source>
        <dbReference type="ARBA" id="ARBA00022723"/>
    </source>
</evidence>
<name>A0A8H7PEL6_9FUNG</name>
<dbReference type="SUPFAM" id="SSF109854">
    <property type="entry name" value="DinB/YfiT-like putative metalloenzymes"/>
    <property type="match status" value="1"/>
</dbReference>
<proteinExistence type="predicted"/>
<dbReference type="Gene3D" id="1.20.120.450">
    <property type="entry name" value="dinb family like domain"/>
    <property type="match status" value="1"/>
</dbReference>
<reference evidence="2" key="1">
    <citation type="submission" date="2020-12" db="EMBL/GenBank/DDBJ databases">
        <title>Metabolic potential, ecology and presence of endohyphal bacteria is reflected in genomic diversity of Mucoromycotina.</title>
        <authorList>
            <person name="Muszewska A."/>
            <person name="Okrasinska A."/>
            <person name="Steczkiewicz K."/>
            <person name="Drgas O."/>
            <person name="Orlowska M."/>
            <person name="Perlinska-Lenart U."/>
            <person name="Aleksandrzak-Piekarczyk T."/>
            <person name="Szatraj K."/>
            <person name="Zielenkiewicz U."/>
            <person name="Pilsyk S."/>
            <person name="Malc E."/>
            <person name="Mieczkowski P."/>
            <person name="Kruszewska J.S."/>
            <person name="Biernat P."/>
            <person name="Pawlowska J."/>
        </authorList>
    </citation>
    <scope>NUCLEOTIDE SEQUENCE</scope>
    <source>
        <strain evidence="2">WA0000051536</strain>
    </source>
</reference>
<keyword evidence="3" id="KW-1185">Reference proteome</keyword>
<dbReference type="OrthoDB" id="158485at2759"/>
<accession>A0A8H7PEL6</accession>
<keyword evidence="1" id="KW-0479">Metal-binding</keyword>
<dbReference type="Proteomes" id="UP000612746">
    <property type="component" value="Unassembled WGS sequence"/>
</dbReference>
<dbReference type="GO" id="GO:0046872">
    <property type="term" value="F:metal ion binding"/>
    <property type="evidence" value="ECO:0007669"/>
    <property type="project" value="UniProtKB-KW"/>
</dbReference>
<evidence type="ECO:0008006" key="4">
    <source>
        <dbReference type="Google" id="ProtNLM"/>
    </source>
</evidence>
<dbReference type="InterPro" id="IPR034660">
    <property type="entry name" value="DinB/YfiT-like"/>
</dbReference>
<gene>
    <name evidence="2" type="ORF">INT44_006676</name>
</gene>
<dbReference type="AlphaFoldDB" id="A0A8H7PEL6"/>
<sequence length="192" mass="22025">MPCSVPISTLLSLARFHHWAYKLLLDGLQLCSEQDYYGHAGLVFRSIHGTLNHAHVADVTWYSRLYNQYRPDYEDMLSLWRHSDCYSTKDSKTNPWEGFVKDRSELAKQILQQTQDLVDFLSAFEEDAEIPALSFVTSAGIEFKDQDVGLILLNLFNHATYHRGQITAGVTNLGYPPIDGLDYIFFLRADEQ</sequence>
<dbReference type="EMBL" id="JAEPRA010000024">
    <property type="protein sequence ID" value="KAG2172503.1"/>
    <property type="molecule type" value="Genomic_DNA"/>
</dbReference>
<evidence type="ECO:0000313" key="3">
    <source>
        <dbReference type="Proteomes" id="UP000612746"/>
    </source>
</evidence>
<evidence type="ECO:0000313" key="2">
    <source>
        <dbReference type="EMBL" id="KAG2172503.1"/>
    </source>
</evidence>
<protein>
    <recommendedName>
        <fullName evidence="4">Damage-inducible protein DinB</fullName>
    </recommendedName>
</protein>
<dbReference type="InterPro" id="IPR007837">
    <property type="entry name" value="DinB"/>
</dbReference>